<gene>
    <name evidence="1" type="ORF">MB27_27645</name>
</gene>
<accession>A0A0A6UHU3</accession>
<proteinExistence type="predicted"/>
<evidence type="ECO:0000313" key="1">
    <source>
        <dbReference type="EMBL" id="KHD74663.1"/>
    </source>
</evidence>
<feature type="non-terminal residue" evidence="1">
    <location>
        <position position="1"/>
    </location>
</feature>
<sequence>GLAREAIRLIQEARKSTGLEVSDRIELRYEAAGDLAAALAEHGDLVADEVLATSFGPGEPAWETPAHRDAGLELTFWLRRAG</sequence>
<keyword evidence="2" id="KW-1185">Reference proteome</keyword>
<dbReference type="Proteomes" id="UP000054537">
    <property type="component" value="Unassembled WGS sequence"/>
</dbReference>
<protein>
    <submittedName>
        <fullName evidence="1">Uncharacterized protein</fullName>
    </submittedName>
</protein>
<organism evidence="1 2">
    <name type="scientific">Actinoplanes utahensis</name>
    <dbReference type="NCBI Taxonomy" id="1869"/>
    <lineage>
        <taxon>Bacteria</taxon>
        <taxon>Bacillati</taxon>
        <taxon>Actinomycetota</taxon>
        <taxon>Actinomycetes</taxon>
        <taxon>Micromonosporales</taxon>
        <taxon>Micromonosporaceae</taxon>
        <taxon>Actinoplanes</taxon>
    </lineage>
</organism>
<name>A0A0A6UHU3_ACTUT</name>
<evidence type="ECO:0000313" key="2">
    <source>
        <dbReference type="Proteomes" id="UP000054537"/>
    </source>
</evidence>
<dbReference type="eggNOG" id="COG0060">
    <property type="taxonomic scope" value="Bacteria"/>
</dbReference>
<dbReference type="RefSeq" id="WP_043529073.1">
    <property type="nucleotide sequence ID" value="NZ_JRTT01000039.1"/>
</dbReference>
<dbReference type="AlphaFoldDB" id="A0A0A6UHU3"/>
<dbReference type="EMBL" id="JRTT01000039">
    <property type="protein sequence ID" value="KHD74663.1"/>
    <property type="molecule type" value="Genomic_DNA"/>
</dbReference>
<comment type="caution">
    <text evidence="1">The sequence shown here is derived from an EMBL/GenBank/DDBJ whole genome shotgun (WGS) entry which is preliminary data.</text>
</comment>
<dbReference type="Pfam" id="PF19302">
    <property type="entry name" value="DUF5915"/>
    <property type="match status" value="1"/>
</dbReference>
<reference evidence="1 2" key="1">
    <citation type="submission" date="2014-10" db="EMBL/GenBank/DDBJ databases">
        <title>Draft genome sequence of Actinoplanes utahensis NRRL 12052.</title>
        <authorList>
            <person name="Velasco-Bucheli B."/>
            <person name="del Cerro C."/>
            <person name="Hormigo D."/>
            <person name="Garcia J.L."/>
            <person name="Acebal C."/>
            <person name="Arroyo M."/>
            <person name="de la Mata I."/>
        </authorList>
    </citation>
    <scope>NUCLEOTIDE SEQUENCE [LARGE SCALE GENOMIC DNA]</scope>
    <source>
        <strain evidence="1 2">NRRL 12052</strain>
    </source>
</reference>